<sequence>MMSEDGDIIDCIDIYKQPAFDHPALRNHTIQMAPTYDLTKETKTMTKMDRLKKRSEQSSVTVKQTWKKSGSCPQGTIPVRRIRKKDLLRASSVKDYGRKKHSTLSRHVAESSDNKSVYLLRANHSKAILLTEGYSYTGAKGDIKVCAPSVELDDEYTTSQVCLINGPSFAFESVESGWAADGSKKTGCFDLTCPGFVQTSHEIALGAAIYPISAPDGLPYEIIVYIFKDPVTSNWWVQYGRELTSLLAAGAVFGIELSCNSSRVGTTPHTKTDMGNGRFASTAGFSGVITRMRIHDNSPALKIPEWAETYMDEFNCYDAIYVEDYVEDPEFYYGGPAEHHHVKAKTKRISLEVHKKLKLLNKSGVKTIKSEDGDIIDCVDIYKQPAFDHPALRNHKIQMRPSNHVQNDHNSSQLVSQIWQRSGSCPDGTIPIRRIRKQDLLRATSLETLGRNASAQGDINIWTPRVDSPDEFTTAQIWLKNGPGEAFESVESGWVKDSYKSSGCFDLTCPGFVQTNKDIALGMVLGPVSSKMGPQYQTTFSITKEPSTGNWWVRIGQNVPVGYFPGELFYYLTRGAATLVEWGGEVFSSKVKQNHPHTATGMGSGDFASGKLGNACYVKQVRILDYSKQLKYPEWVGTYSDEEYCYSALNYALSLAQEPVFYFGGPGRNSPYCP</sequence>
<dbReference type="PANTHER" id="PTHR31589:SF2">
    <property type="entry name" value="ASLB (DUF239)-RELATED"/>
    <property type="match status" value="1"/>
</dbReference>
<reference evidence="2" key="1">
    <citation type="journal article" date="2019" name="Science">
        <title>Mutation of a bHLH transcription factor allowed almond domestication.</title>
        <authorList>
            <person name="Sanchez-Perez R."/>
            <person name="Pavan S."/>
            <person name="Mazzeo R."/>
            <person name="Moldovan C."/>
            <person name="Aiese Cigliano R."/>
            <person name="Del Cueto J."/>
            <person name="Ricciardi F."/>
            <person name="Lotti C."/>
            <person name="Ricciardi L."/>
            <person name="Dicenta F."/>
            <person name="Lopez-Marques R.L."/>
            <person name="Lindberg Moller B."/>
        </authorList>
    </citation>
    <scope>NUCLEOTIDE SEQUENCE</scope>
</reference>
<feature type="domain" description="Neprosin PEP catalytic" evidence="1">
    <location>
        <begin position="433"/>
        <end position="674"/>
    </location>
</feature>
<dbReference type="InterPro" id="IPR004314">
    <property type="entry name" value="Neprosin"/>
</dbReference>
<dbReference type="InterPro" id="IPR053168">
    <property type="entry name" value="Glutamic_endopeptidase"/>
</dbReference>
<dbReference type="EMBL" id="AP019297">
    <property type="protein sequence ID" value="BBG95110.1"/>
    <property type="molecule type" value="Genomic_DNA"/>
</dbReference>
<dbReference type="AlphaFoldDB" id="A0A4Y1QTB9"/>
<organism evidence="2">
    <name type="scientific">Prunus dulcis</name>
    <name type="common">Almond</name>
    <name type="synonym">Amygdalus dulcis</name>
    <dbReference type="NCBI Taxonomy" id="3755"/>
    <lineage>
        <taxon>Eukaryota</taxon>
        <taxon>Viridiplantae</taxon>
        <taxon>Streptophyta</taxon>
        <taxon>Embryophyta</taxon>
        <taxon>Tracheophyta</taxon>
        <taxon>Spermatophyta</taxon>
        <taxon>Magnoliopsida</taxon>
        <taxon>eudicotyledons</taxon>
        <taxon>Gunneridae</taxon>
        <taxon>Pentapetalae</taxon>
        <taxon>rosids</taxon>
        <taxon>fabids</taxon>
        <taxon>Rosales</taxon>
        <taxon>Rosaceae</taxon>
        <taxon>Amygdaloideae</taxon>
        <taxon>Amygdaleae</taxon>
        <taxon>Prunus</taxon>
    </lineage>
</organism>
<dbReference type="Pfam" id="PF14365">
    <property type="entry name" value="Neprosin_AP"/>
    <property type="match status" value="2"/>
</dbReference>
<gene>
    <name evidence="2" type="ORF">Prudu_003575</name>
</gene>
<name>A0A4Y1QTB9_PRUDU</name>
<dbReference type="Gene3D" id="3.90.1320.10">
    <property type="entry name" value="Outer-capsid protein sigma 3, large lobe"/>
    <property type="match status" value="1"/>
</dbReference>
<accession>A0A4Y1QTB9</accession>
<evidence type="ECO:0000259" key="1">
    <source>
        <dbReference type="PROSITE" id="PS52045"/>
    </source>
</evidence>
<feature type="domain" description="Neprosin PEP catalytic" evidence="1">
    <location>
        <begin position="112"/>
        <end position="340"/>
    </location>
</feature>
<dbReference type="PROSITE" id="PS52045">
    <property type="entry name" value="NEPROSIN_PEP_CD"/>
    <property type="match status" value="2"/>
</dbReference>
<dbReference type="Pfam" id="PF03080">
    <property type="entry name" value="Neprosin"/>
    <property type="match status" value="2"/>
</dbReference>
<dbReference type="InterPro" id="IPR025521">
    <property type="entry name" value="Neprosin_propep"/>
</dbReference>
<dbReference type="PANTHER" id="PTHR31589">
    <property type="entry name" value="PROTEIN, PUTATIVE (DUF239)-RELATED-RELATED"/>
    <property type="match status" value="1"/>
</dbReference>
<protein>
    <recommendedName>
        <fullName evidence="1">Neprosin PEP catalytic domain-containing protein</fullName>
    </recommendedName>
</protein>
<proteinExistence type="predicted"/>
<evidence type="ECO:0000313" key="2">
    <source>
        <dbReference type="EMBL" id="BBG95110.1"/>
    </source>
</evidence>